<evidence type="ECO:0000313" key="2">
    <source>
        <dbReference type="Proteomes" id="UP000198504"/>
    </source>
</evidence>
<dbReference type="OrthoDB" id="3696535at2"/>
<protein>
    <recommendedName>
        <fullName evidence="3">DUF4242 domain-containing protein</fullName>
    </recommendedName>
</protein>
<dbReference type="Gene3D" id="3.30.70.3090">
    <property type="entry name" value="ORF SCO4226, nickel-binding ferredoxin-like monomer"/>
    <property type="match status" value="1"/>
</dbReference>
<accession>A0A1H9AU18</accession>
<dbReference type="EMBL" id="FOFA01000001">
    <property type="protein sequence ID" value="SEP80011.1"/>
    <property type="molecule type" value="Genomic_DNA"/>
</dbReference>
<dbReference type="InterPro" id="IPR025336">
    <property type="entry name" value="SCO4226-like"/>
</dbReference>
<organism evidence="1 2">
    <name type="scientific">Microlunatus flavus</name>
    <dbReference type="NCBI Taxonomy" id="1036181"/>
    <lineage>
        <taxon>Bacteria</taxon>
        <taxon>Bacillati</taxon>
        <taxon>Actinomycetota</taxon>
        <taxon>Actinomycetes</taxon>
        <taxon>Propionibacteriales</taxon>
        <taxon>Propionibacteriaceae</taxon>
        <taxon>Microlunatus</taxon>
    </lineage>
</organism>
<dbReference type="Pfam" id="PF14026">
    <property type="entry name" value="SCO4226-like"/>
    <property type="match status" value="1"/>
</dbReference>
<dbReference type="InterPro" id="IPR042557">
    <property type="entry name" value="SCO4226"/>
</dbReference>
<keyword evidence="2" id="KW-1185">Reference proteome</keyword>
<sequence>MPLFMDVHRSLPEGATFDDVAGAHEADLATQERFGVSYLRYWVDERAGQVFCLVDAPSAEAAADVHREAHGLVADEIFPVREGS</sequence>
<dbReference type="STRING" id="1036181.SAMN05421756_101725"/>
<dbReference type="AlphaFoldDB" id="A0A1H9AU18"/>
<proteinExistence type="predicted"/>
<gene>
    <name evidence="1" type="ORF">SAMN05421756_101725</name>
</gene>
<evidence type="ECO:0000313" key="1">
    <source>
        <dbReference type="EMBL" id="SEP80011.1"/>
    </source>
</evidence>
<dbReference type="RefSeq" id="WP_091177692.1">
    <property type="nucleotide sequence ID" value="NZ_FOFA01000001.1"/>
</dbReference>
<reference evidence="2" key="1">
    <citation type="submission" date="2016-10" db="EMBL/GenBank/DDBJ databases">
        <authorList>
            <person name="Varghese N."/>
            <person name="Submissions S."/>
        </authorList>
    </citation>
    <scope>NUCLEOTIDE SEQUENCE [LARGE SCALE GENOMIC DNA]</scope>
    <source>
        <strain evidence="2">CGMCC 4.6856</strain>
    </source>
</reference>
<name>A0A1H9AU18_9ACTN</name>
<dbReference type="Proteomes" id="UP000198504">
    <property type="component" value="Unassembled WGS sequence"/>
</dbReference>
<evidence type="ECO:0008006" key="3">
    <source>
        <dbReference type="Google" id="ProtNLM"/>
    </source>
</evidence>